<reference evidence="15 16" key="1">
    <citation type="journal article" date="2011" name="J. Bacteriol.">
        <title>Genome sequence of the verrucomicrobium Opitutus terrae PB90-1, an abundant inhabitant of rice paddy soil ecosystems.</title>
        <authorList>
            <person name="van Passel M.W."/>
            <person name="Kant R."/>
            <person name="Palva A."/>
            <person name="Copeland A."/>
            <person name="Lucas S."/>
            <person name="Lapidus A."/>
            <person name="Glavina del Rio T."/>
            <person name="Pitluck S."/>
            <person name="Goltsman E."/>
            <person name="Clum A."/>
            <person name="Sun H."/>
            <person name="Schmutz J."/>
            <person name="Larimer F.W."/>
            <person name="Land M.L."/>
            <person name="Hauser L."/>
            <person name="Kyrpides N."/>
            <person name="Mikhailova N."/>
            <person name="Richardson P.P."/>
            <person name="Janssen P.H."/>
            <person name="de Vos W.M."/>
            <person name="Smidt H."/>
        </authorList>
    </citation>
    <scope>NUCLEOTIDE SEQUENCE [LARGE SCALE GENOMIC DNA]</scope>
    <source>
        <strain evidence="16">DSM 11246 / JCM 15787 / PB90-1</strain>
    </source>
</reference>
<feature type="domain" description="Aminoacyl-tRNA synthetase class Ia" evidence="11">
    <location>
        <begin position="592"/>
        <end position="654"/>
    </location>
</feature>
<proteinExistence type="inferred from homology"/>
<dbReference type="InterPro" id="IPR015413">
    <property type="entry name" value="Methionyl/Leucyl_tRNA_Synth"/>
</dbReference>
<evidence type="ECO:0000256" key="2">
    <source>
        <dbReference type="ARBA" id="ARBA00022490"/>
    </source>
</evidence>
<dbReference type="EMBL" id="CP001032">
    <property type="protein sequence ID" value="ACB77142.1"/>
    <property type="molecule type" value="Genomic_DNA"/>
</dbReference>
<feature type="domain" description="Methionyl/Valyl/Leucyl/Isoleucyl-tRNA synthetase anticodon-binding" evidence="12">
    <location>
        <begin position="705"/>
        <end position="813"/>
    </location>
</feature>
<evidence type="ECO:0000256" key="1">
    <source>
        <dbReference type="ARBA" id="ARBA00005594"/>
    </source>
</evidence>
<evidence type="ECO:0000256" key="8">
    <source>
        <dbReference type="ARBA" id="ARBA00047469"/>
    </source>
</evidence>
<dbReference type="PROSITE" id="PS00178">
    <property type="entry name" value="AA_TRNA_LIGASE_I"/>
    <property type="match status" value="1"/>
</dbReference>
<evidence type="ECO:0000256" key="10">
    <source>
        <dbReference type="RuleBase" id="RU363035"/>
    </source>
</evidence>
<evidence type="ECO:0000256" key="7">
    <source>
        <dbReference type="ARBA" id="ARBA00023146"/>
    </source>
</evidence>
<dbReference type="AlphaFoldDB" id="B1ZZ70"/>
<dbReference type="InterPro" id="IPR002302">
    <property type="entry name" value="Leu-tRNA-ligase"/>
</dbReference>
<keyword evidence="5 9" id="KW-0067">ATP-binding</keyword>
<dbReference type="GO" id="GO:0002161">
    <property type="term" value="F:aminoacyl-tRNA deacylase activity"/>
    <property type="evidence" value="ECO:0007669"/>
    <property type="project" value="InterPro"/>
</dbReference>
<dbReference type="OrthoDB" id="9810365at2"/>
<dbReference type="PRINTS" id="PR00985">
    <property type="entry name" value="TRNASYNTHLEU"/>
</dbReference>
<dbReference type="RefSeq" id="WP_012376671.1">
    <property type="nucleotide sequence ID" value="NC_010571.1"/>
</dbReference>
<feature type="domain" description="Methionyl/Leucyl tRNA synthetase" evidence="13">
    <location>
        <begin position="43"/>
        <end position="175"/>
    </location>
</feature>
<dbReference type="eggNOG" id="COG0495">
    <property type="taxonomic scope" value="Bacteria"/>
</dbReference>
<dbReference type="Gene3D" id="3.10.20.590">
    <property type="match status" value="1"/>
</dbReference>
<protein>
    <recommendedName>
        <fullName evidence="9">Leucine--tRNA ligase</fullName>
        <ecNumber evidence="9">6.1.1.4</ecNumber>
    </recommendedName>
    <alternativeName>
        <fullName evidence="9">Leucyl-tRNA synthetase</fullName>
        <shortName evidence="9">LeuRS</shortName>
    </alternativeName>
</protein>
<dbReference type="CDD" id="cd07958">
    <property type="entry name" value="Anticodon_Ia_Leu_BEm"/>
    <property type="match status" value="1"/>
</dbReference>
<dbReference type="InterPro" id="IPR025709">
    <property type="entry name" value="Leu_tRNA-synth_edit"/>
</dbReference>
<dbReference type="EC" id="6.1.1.4" evidence="9"/>
<keyword evidence="3 9" id="KW-0436">Ligase</keyword>
<evidence type="ECO:0000256" key="5">
    <source>
        <dbReference type="ARBA" id="ARBA00022840"/>
    </source>
</evidence>
<name>B1ZZ70_OPITP</name>
<dbReference type="GO" id="GO:0006429">
    <property type="term" value="P:leucyl-tRNA aminoacylation"/>
    <property type="evidence" value="ECO:0007669"/>
    <property type="project" value="UniProtKB-UniRule"/>
</dbReference>
<keyword evidence="7 9" id="KW-0030">Aminoacyl-tRNA synthetase</keyword>
<dbReference type="GO" id="GO:0005829">
    <property type="term" value="C:cytosol"/>
    <property type="evidence" value="ECO:0007669"/>
    <property type="project" value="TreeGrafter"/>
</dbReference>
<evidence type="ECO:0000313" key="16">
    <source>
        <dbReference type="Proteomes" id="UP000007013"/>
    </source>
</evidence>
<dbReference type="KEGG" id="ote:Oter_3868"/>
<comment type="caution">
    <text evidence="9">Lacks conserved residue(s) required for the propagation of feature annotation.</text>
</comment>
<dbReference type="Pfam" id="PF08264">
    <property type="entry name" value="Anticodon_1"/>
    <property type="match status" value="1"/>
</dbReference>
<sequence>MATSSTDYNFQEIEPHWQSFWEQHRSFRAENGSSKPKFYVLDMFPYPSGAGLHIGHPEGYTATDILARAKRAQGFNVLHPIGWDAFGLPAEQHAVKTGTHPATNTQNNITNFRRQIKALGFSYDWEREIDTTDPKYFRWTQWIFLQLFKRGLAYVDERPVWWCPELRTVLANEEVVDGKSEVGGFPVERRNLRQWVLRITAYAERLLADLKTVNWPESTKRMQEAWIGRSEGAELLFELEHKSLGQLKVFTTRPDTLFGCTYMVVAPEHPLVARLTTPDHRAAVEAYKKKAAAKSDLERTDLAKGKSGVFSGSYAINPINGERVPIWIADYVLMGYGTGAIMAVPAHDERDYEFAQQYDLPITRVIANDDGGDRLPFTGDGHLVNSGPYDGLRWEEAKKRITAELAQRGVGQATVNYKLRDWLFSRQRYWGEPFPVAWVDEADYRRAAAARPADVPPNPVTFTSNGVTHYALPLPAAALPLELPDVQSYLPSGNGESPLANVTDWLEIWLDYTNGAAVPASQPRPAGDTWIRARRETNTMPQWAGSCWYYLRFLDPKNPDAIASPEALRYWGVPDLYVGGAEHAVLHLLYARFWHKVLFDLGVVPQSEPFTRLFHQGIILGEDGEKMSKSRGNVVNPDTIIASHGTDTLRLYLMFLGPLEAMKPWSMQQIEGVHRFLQKVWRECIGPDGKVNPKISAQAAEPAEVIKVLHETIKKVGEDIEALRFNTAISQMMICANALQKSPQVSRSTMLSFLQLLAPFAPHLAEELWQRLGESPSIQAAPWPKYDASKLATGQVKLVFQVNGKHRGDALVPVGLSQADAVAAATAHEKVAPFVTGRTVKRVVYVPGKILNIVVDN</sequence>
<dbReference type="Gene3D" id="3.40.50.620">
    <property type="entry name" value="HUPs"/>
    <property type="match status" value="2"/>
</dbReference>
<dbReference type="Proteomes" id="UP000007013">
    <property type="component" value="Chromosome"/>
</dbReference>
<comment type="catalytic activity">
    <reaction evidence="8 9">
        <text>tRNA(Leu) + L-leucine + ATP = L-leucyl-tRNA(Leu) + AMP + diphosphate</text>
        <dbReference type="Rhea" id="RHEA:11688"/>
        <dbReference type="Rhea" id="RHEA-COMP:9613"/>
        <dbReference type="Rhea" id="RHEA-COMP:9622"/>
        <dbReference type="ChEBI" id="CHEBI:30616"/>
        <dbReference type="ChEBI" id="CHEBI:33019"/>
        <dbReference type="ChEBI" id="CHEBI:57427"/>
        <dbReference type="ChEBI" id="CHEBI:78442"/>
        <dbReference type="ChEBI" id="CHEBI:78494"/>
        <dbReference type="ChEBI" id="CHEBI:456215"/>
        <dbReference type="EC" id="6.1.1.4"/>
    </reaction>
</comment>
<organism evidence="15 16">
    <name type="scientific">Opitutus terrae (strain DSM 11246 / JCM 15787 / PB90-1)</name>
    <dbReference type="NCBI Taxonomy" id="452637"/>
    <lineage>
        <taxon>Bacteria</taxon>
        <taxon>Pseudomonadati</taxon>
        <taxon>Verrucomicrobiota</taxon>
        <taxon>Opitutia</taxon>
        <taxon>Opitutales</taxon>
        <taxon>Opitutaceae</taxon>
        <taxon>Opitutus</taxon>
    </lineage>
</organism>
<dbReference type="SUPFAM" id="SSF52374">
    <property type="entry name" value="Nucleotidylyl transferase"/>
    <property type="match status" value="1"/>
</dbReference>
<dbReference type="Pfam" id="PF09334">
    <property type="entry name" value="tRNA-synt_1g"/>
    <property type="match status" value="1"/>
</dbReference>
<dbReference type="Pfam" id="PF13603">
    <property type="entry name" value="tRNA-synt_1_2"/>
    <property type="match status" value="1"/>
</dbReference>
<evidence type="ECO:0000259" key="14">
    <source>
        <dbReference type="Pfam" id="PF13603"/>
    </source>
</evidence>
<evidence type="ECO:0000256" key="4">
    <source>
        <dbReference type="ARBA" id="ARBA00022741"/>
    </source>
</evidence>
<evidence type="ECO:0000259" key="11">
    <source>
        <dbReference type="Pfam" id="PF00133"/>
    </source>
</evidence>
<keyword evidence="6 9" id="KW-0648">Protein biosynthesis</keyword>
<dbReference type="PANTHER" id="PTHR43740">
    <property type="entry name" value="LEUCYL-TRNA SYNTHETASE"/>
    <property type="match status" value="1"/>
</dbReference>
<evidence type="ECO:0000259" key="13">
    <source>
        <dbReference type="Pfam" id="PF09334"/>
    </source>
</evidence>
<evidence type="ECO:0000256" key="9">
    <source>
        <dbReference type="HAMAP-Rule" id="MF_00049"/>
    </source>
</evidence>
<evidence type="ECO:0000256" key="6">
    <source>
        <dbReference type="ARBA" id="ARBA00022917"/>
    </source>
</evidence>
<dbReference type="CDD" id="cd00812">
    <property type="entry name" value="LeuRS_core"/>
    <property type="match status" value="1"/>
</dbReference>
<dbReference type="STRING" id="452637.Oter_3868"/>
<dbReference type="Pfam" id="PF00133">
    <property type="entry name" value="tRNA-synt_1"/>
    <property type="match status" value="1"/>
</dbReference>
<evidence type="ECO:0000256" key="3">
    <source>
        <dbReference type="ARBA" id="ARBA00022598"/>
    </source>
</evidence>
<dbReference type="InterPro" id="IPR013155">
    <property type="entry name" value="M/V/L/I-tRNA-synth_anticd-bd"/>
</dbReference>
<keyword evidence="2 9" id="KW-0963">Cytoplasm</keyword>
<feature type="domain" description="Leucyl-tRNA synthetase editing" evidence="14">
    <location>
        <begin position="225"/>
        <end position="405"/>
    </location>
</feature>
<dbReference type="GO" id="GO:0004823">
    <property type="term" value="F:leucine-tRNA ligase activity"/>
    <property type="evidence" value="ECO:0007669"/>
    <property type="project" value="UniProtKB-UniRule"/>
</dbReference>
<comment type="subcellular location">
    <subcellularLocation>
        <location evidence="9">Cytoplasm</location>
    </subcellularLocation>
</comment>
<evidence type="ECO:0000313" key="15">
    <source>
        <dbReference type="EMBL" id="ACB77142.1"/>
    </source>
</evidence>
<keyword evidence="16" id="KW-1185">Reference proteome</keyword>
<dbReference type="InterPro" id="IPR001412">
    <property type="entry name" value="aa-tRNA-synth_I_CS"/>
</dbReference>
<comment type="similarity">
    <text evidence="1 9 10">Belongs to the class-I aminoacyl-tRNA synthetase family.</text>
</comment>
<dbReference type="FunFam" id="1.10.730.10:FF:000011">
    <property type="entry name" value="Leucine--tRNA ligase chloroplastic/mitochondrial"/>
    <property type="match status" value="1"/>
</dbReference>
<dbReference type="InterPro" id="IPR009008">
    <property type="entry name" value="Val/Leu/Ile-tRNA-synth_edit"/>
</dbReference>
<dbReference type="NCBIfam" id="TIGR00396">
    <property type="entry name" value="leuS_bact"/>
    <property type="match status" value="1"/>
</dbReference>
<evidence type="ECO:0000259" key="12">
    <source>
        <dbReference type="Pfam" id="PF08264"/>
    </source>
</evidence>
<feature type="short sequence motif" description="'KMSKS' region" evidence="9">
    <location>
        <begin position="626"/>
        <end position="630"/>
    </location>
</feature>
<dbReference type="HOGENOM" id="CLU_004427_0_0_0"/>
<dbReference type="InterPro" id="IPR002300">
    <property type="entry name" value="aa-tRNA-synth_Ia"/>
</dbReference>
<dbReference type="Gene3D" id="1.10.730.10">
    <property type="entry name" value="Isoleucyl-tRNA Synthetase, Domain 1"/>
    <property type="match status" value="2"/>
</dbReference>
<dbReference type="InterPro" id="IPR009080">
    <property type="entry name" value="tRNAsynth_Ia_anticodon-bd"/>
</dbReference>
<dbReference type="InterPro" id="IPR014729">
    <property type="entry name" value="Rossmann-like_a/b/a_fold"/>
</dbReference>
<dbReference type="SUPFAM" id="SSF47323">
    <property type="entry name" value="Anticodon-binding domain of a subclass of class I aminoacyl-tRNA synthetases"/>
    <property type="match status" value="1"/>
</dbReference>
<dbReference type="SUPFAM" id="SSF50677">
    <property type="entry name" value="ValRS/IleRS/LeuRS editing domain"/>
    <property type="match status" value="1"/>
</dbReference>
<dbReference type="HAMAP" id="MF_00049_B">
    <property type="entry name" value="Leu_tRNA_synth_B"/>
    <property type="match status" value="1"/>
</dbReference>
<accession>B1ZZ70</accession>
<keyword evidence="4 9" id="KW-0547">Nucleotide-binding</keyword>
<dbReference type="FunFam" id="3.40.50.620:FF:000077">
    <property type="entry name" value="Leucine--tRNA ligase"/>
    <property type="match status" value="1"/>
</dbReference>
<gene>
    <name evidence="9" type="primary">leuS</name>
    <name evidence="15" type="ordered locus">Oter_3868</name>
</gene>
<dbReference type="GO" id="GO:0005524">
    <property type="term" value="F:ATP binding"/>
    <property type="evidence" value="ECO:0007669"/>
    <property type="project" value="UniProtKB-UniRule"/>
</dbReference>
<feature type="binding site" evidence="9">
    <location>
        <position position="629"/>
    </location>
    <ligand>
        <name>ATP</name>
        <dbReference type="ChEBI" id="CHEBI:30616"/>
    </ligand>
</feature>
<dbReference type="PANTHER" id="PTHR43740:SF2">
    <property type="entry name" value="LEUCINE--TRNA LIGASE, MITOCHONDRIAL"/>
    <property type="match status" value="1"/>
</dbReference>